<keyword evidence="4" id="KW-0418">Kinase</keyword>
<feature type="domain" description="Protein kinase" evidence="7">
    <location>
        <begin position="41"/>
        <end position="326"/>
    </location>
</feature>
<dbReference type="InterPro" id="IPR001245">
    <property type="entry name" value="Ser-Thr/Tyr_kinase_cat_dom"/>
</dbReference>
<dbReference type="PANTHER" id="PTHR48007:SF77">
    <property type="entry name" value="PROTEIN KINASE DOMAIN-CONTAINING PROTEIN"/>
    <property type="match status" value="1"/>
</dbReference>
<protein>
    <recommendedName>
        <fullName evidence="7">Protein kinase domain-containing protein</fullName>
    </recommendedName>
</protein>
<evidence type="ECO:0000256" key="5">
    <source>
        <dbReference type="ARBA" id="ARBA00022840"/>
    </source>
</evidence>
<keyword evidence="1" id="KW-0723">Serine/threonine-protein kinase</keyword>
<feature type="domain" description="Protein kinase" evidence="7">
    <location>
        <begin position="374"/>
        <end position="651"/>
    </location>
</feature>
<dbReference type="InterPro" id="IPR000719">
    <property type="entry name" value="Prot_kinase_dom"/>
</dbReference>
<reference evidence="9" key="2">
    <citation type="submission" date="2013-12" db="EMBL/GenBank/DDBJ databases">
        <authorList>
            <person name="Yu Y."/>
            <person name="Lee S."/>
            <person name="de Baynast K."/>
            <person name="Wissotski M."/>
            <person name="Liu L."/>
            <person name="Talag J."/>
            <person name="Goicoechea J."/>
            <person name="Angelova A."/>
            <person name="Jetty R."/>
            <person name="Kudrna D."/>
            <person name="Golser W."/>
            <person name="Rivera L."/>
            <person name="Zhang J."/>
            <person name="Wing R."/>
        </authorList>
    </citation>
    <scope>NUCLEOTIDE SEQUENCE</scope>
</reference>
<dbReference type="PROSITE" id="PS00107">
    <property type="entry name" value="PROTEIN_KINASE_ATP"/>
    <property type="match status" value="2"/>
</dbReference>
<evidence type="ECO:0000313" key="8">
    <source>
        <dbReference type="EnsemblPlants" id="LPERR03G16860.2"/>
    </source>
</evidence>
<dbReference type="HOGENOM" id="CLU_005290_0_0_1"/>
<dbReference type="Proteomes" id="UP000032180">
    <property type="component" value="Chromosome 3"/>
</dbReference>
<dbReference type="Pfam" id="PF07714">
    <property type="entry name" value="PK_Tyr_Ser-Thr"/>
    <property type="match status" value="3"/>
</dbReference>
<keyword evidence="5 6" id="KW-0067">ATP-binding</keyword>
<name>A0A0D9VUN2_9ORYZ</name>
<sequence>MDLPEGDIRKLLPNKDDQLKWVACSSHLKCFSLEEVETITGKYETMIGQGGYGQVYKGILENKTMVAVKKIMHMDDKMNQNFIKELHVHSRMKHKNVTRLIGYCFEENALVMVTEYIPGGNLSDFLHKNKHPISLDTRLRIAIECADALIYMHTHMYTRVIHGDIKPDNILLDHNLSAKISDFRISRLVNTDKTLYTKNVVGCIGYMDPLFFRDGRLSPDNDVYSFGVVLLELFTRKSVKADNGKTSLVNSFTESLSTKGLRKWVQDKFDAEIVDQSNMKILQGIGKLVGDCLSMDKNKRPDMIQVAERLRTLTRTLEQGEENPLFFWRMKHKPATSTSKPAAPASNPAATKNKLVMLGWMTTVPQLEFEDLLRGSAEVLGRGTIGSTYKVVLENGSTLVVKRMKINDNKDSLSEKEFRRRAAAIGAIPDEHIQPLLYYYFSKDEKLLVYDYMPIGSLATLLHGDLDDGRAILSWEQRSSIALNVARGLAMIHSAGAESCHGNIKSSNVLLTSSYEARLSEHGLTTLFASPDSLNLINGYHAPEAGGGVSQEADMYSFGVLLLELLTGEEPISHTGSGKDLRRLVQLHVREEWTAEVIDYRLQMNMKEQNSVQVQAMNQLLQLAMDCCTEEASNRPTIAEVVLRIEDIQLLNGRDPRTAINKQGEELATSVAVYSVPLPASAGLHKALDSELVARVQQQQKGALARGMLQLLQLAMDCCTSFDMRPGMAVVDDQLKWTARSSHNIKCFSLEEIETTTRNYETMIGQGAFGEVYKGILDDKSMVAVKKFKHMDDKMNENFAKELLVHSQINHRNVTRLIGYCLEENGLMMITEYISGGNLNNFLHNNDHPISVDTRLRIAMDCAEALVYMHRDMYTRVIHGDIKPDNILLDHNLNAKISDFGISRLVNTDKTLYTRNVAGCIGYMDPLFFRSGCLTTKSDVYSFGVVLLELFTRKRAKADNGDISLVDSFTGSLRKGFRRVRDMFDPEISDQSNTKFLQGIGKLAGECLSMENQRRPDMAAVAERLRTLRKALLGQEEKPSLYFWRIKHKAVAPVSSTIPTKNTESTVPDTETEIGVESSSTVAQGNNKPHLVRVGSTPTAVELKWEDMLRASADVLGKGTLGTTYKADLESGVTLAVKRLKCVRDRSMLSEQEFRQRATAIGAIENELVLPLRWFYFSKDEILLLYDYMPTGSLETLLHGKSDASKLDWEKRLTIALTTARSLTAIHSATAESCHGNIKSSNVLLTEAYEARLSEHGFLTFLATSTSLPGVTWHHAPEVTDVVRGVSQKADVYSFGILLLEMLTGKSPQNDGVDLPRWVQSVHREEWTAELIDARLLRWSSGLQEEAMHQLMELAMVCCSQMPDDRPEIAEVVQRIEYLYDGCQLPD</sequence>
<evidence type="ECO:0000256" key="1">
    <source>
        <dbReference type="ARBA" id="ARBA00022527"/>
    </source>
</evidence>
<reference evidence="8 9" key="1">
    <citation type="submission" date="2012-08" db="EMBL/GenBank/DDBJ databases">
        <title>Oryza genome evolution.</title>
        <authorList>
            <person name="Wing R.A."/>
        </authorList>
    </citation>
    <scope>NUCLEOTIDE SEQUENCE</scope>
</reference>
<dbReference type="EnsemblPlants" id="LPERR03G16860.2">
    <property type="protein sequence ID" value="LPERR03G16860.2"/>
    <property type="gene ID" value="LPERR03G16860"/>
</dbReference>
<feature type="domain" description="Protein kinase" evidence="7">
    <location>
        <begin position="1110"/>
        <end position="1379"/>
    </location>
</feature>
<dbReference type="PROSITE" id="PS00108">
    <property type="entry name" value="PROTEIN_KINASE_ST"/>
    <property type="match status" value="2"/>
</dbReference>
<dbReference type="SMART" id="SM00220">
    <property type="entry name" value="S_TKc"/>
    <property type="match status" value="3"/>
</dbReference>
<evidence type="ECO:0000256" key="4">
    <source>
        <dbReference type="ARBA" id="ARBA00022777"/>
    </source>
</evidence>
<dbReference type="eggNOG" id="ENOG502RUZ2">
    <property type="taxonomic scope" value="Eukaryota"/>
</dbReference>
<feature type="binding site" evidence="6">
    <location>
        <position position="70"/>
    </location>
    <ligand>
        <name>ATP</name>
        <dbReference type="ChEBI" id="CHEBI:30616"/>
    </ligand>
</feature>
<dbReference type="InterPro" id="IPR046959">
    <property type="entry name" value="PRK1-6/SRF4-like"/>
</dbReference>
<dbReference type="Gramene" id="LPERR03G16860.2">
    <property type="protein sequence ID" value="LPERR03G16860.2"/>
    <property type="gene ID" value="LPERR03G16860"/>
</dbReference>
<dbReference type="Gene3D" id="1.10.510.10">
    <property type="entry name" value="Transferase(Phosphotransferase) domain 1"/>
    <property type="match status" value="4"/>
</dbReference>
<evidence type="ECO:0000256" key="2">
    <source>
        <dbReference type="ARBA" id="ARBA00022679"/>
    </source>
</evidence>
<feature type="binding site" evidence="6">
    <location>
        <position position="787"/>
    </location>
    <ligand>
        <name>ATP</name>
        <dbReference type="ChEBI" id="CHEBI:30616"/>
    </ligand>
</feature>
<dbReference type="FunFam" id="3.30.200.20:FF:000337">
    <property type="entry name" value="Wall-associated receptor kinase 3"/>
    <property type="match status" value="1"/>
</dbReference>
<dbReference type="GO" id="GO:0005524">
    <property type="term" value="F:ATP binding"/>
    <property type="evidence" value="ECO:0007669"/>
    <property type="project" value="UniProtKB-UniRule"/>
</dbReference>
<feature type="domain" description="Protein kinase" evidence="7">
    <location>
        <begin position="758"/>
        <end position="1033"/>
    </location>
</feature>
<keyword evidence="3 6" id="KW-0547">Nucleotide-binding</keyword>
<dbReference type="STRING" id="77586.A0A0D9VUN2"/>
<dbReference type="SUPFAM" id="SSF56112">
    <property type="entry name" value="Protein kinase-like (PK-like)"/>
    <property type="match status" value="4"/>
</dbReference>
<dbReference type="PANTHER" id="PTHR48007">
    <property type="entry name" value="LEUCINE-RICH REPEAT RECEPTOR-LIKE PROTEIN KINASE PXC1"/>
    <property type="match status" value="1"/>
</dbReference>
<proteinExistence type="predicted"/>
<dbReference type="Gene3D" id="3.30.200.20">
    <property type="entry name" value="Phosphorylase Kinase, domain 1"/>
    <property type="match status" value="4"/>
</dbReference>
<evidence type="ECO:0000259" key="7">
    <source>
        <dbReference type="PROSITE" id="PS50011"/>
    </source>
</evidence>
<dbReference type="GO" id="GO:0004674">
    <property type="term" value="F:protein serine/threonine kinase activity"/>
    <property type="evidence" value="ECO:0007669"/>
    <property type="project" value="UniProtKB-KW"/>
</dbReference>
<dbReference type="FunFam" id="1.10.510.10:FF:000474">
    <property type="entry name" value="Wall-associated receptor kinase 3"/>
    <property type="match status" value="2"/>
</dbReference>
<keyword evidence="2" id="KW-0808">Transferase</keyword>
<dbReference type="PROSITE" id="PS50011">
    <property type="entry name" value="PROTEIN_KINASE_DOM"/>
    <property type="match status" value="4"/>
</dbReference>
<dbReference type="InterPro" id="IPR011009">
    <property type="entry name" value="Kinase-like_dom_sf"/>
</dbReference>
<reference evidence="8" key="3">
    <citation type="submission" date="2015-04" db="UniProtKB">
        <authorList>
            <consortium name="EnsemblPlants"/>
        </authorList>
    </citation>
    <scope>IDENTIFICATION</scope>
</reference>
<accession>A0A0D9VUN2</accession>
<dbReference type="Pfam" id="PF00069">
    <property type="entry name" value="Pkinase"/>
    <property type="match status" value="1"/>
</dbReference>
<evidence type="ECO:0000313" key="9">
    <source>
        <dbReference type="Proteomes" id="UP000032180"/>
    </source>
</evidence>
<keyword evidence="9" id="KW-1185">Reference proteome</keyword>
<dbReference type="InterPro" id="IPR008271">
    <property type="entry name" value="Ser/Thr_kinase_AS"/>
</dbReference>
<dbReference type="InterPro" id="IPR017441">
    <property type="entry name" value="Protein_kinase_ATP_BS"/>
</dbReference>
<evidence type="ECO:0000256" key="6">
    <source>
        <dbReference type="PROSITE-ProRule" id="PRU10141"/>
    </source>
</evidence>
<evidence type="ECO:0000256" key="3">
    <source>
        <dbReference type="ARBA" id="ARBA00022741"/>
    </source>
</evidence>
<organism evidence="8 9">
    <name type="scientific">Leersia perrieri</name>
    <dbReference type="NCBI Taxonomy" id="77586"/>
    <lineage>
        <taxon>Eukaryota</taxon>
        <taxon>Viridiplantae</taxon>
        <taxon>Streptophyta</taxon>
        <taxon>Embryophyta</taxon>
        <taxon>Tracheophyta</taxon>
        <taxon>Spermatophyta</taxon>
        <taxon>Magnoliopsida</taxon>
        <taxon>Liliopsida</taxon>
        <taxon>Poales</taxon>
        <taxon>Poaceae</taxon>
        <taxon>BOP clade</taxon>
        <taxon>Oryzoideae</taxon>
        <taxon>Oryzeae</taxon>
        <taxon>Oryzinae</taxon>
        <taxon>Leersia</taxon>
    </lineage>
</organism>